<dbReference type="Proteomes" id="UP000694621">
    <property type="component" value="Unplaced"/>
</dbReference>
<evidence type="ECO:0000256" key="1">
    <source>
        <dbReference type="SAM" id="MobiDB-lite"/>
    </source>
</evidence>
<sequence>MEQLTTPIQREIRHGLEREKSLRRSRGLDDLENKSEELVEIPVMRSPEVFGDQSSGTNVGLNVERRLAKRKMLQDINQEAMKEQGVKKLGKIPGLYEEGYAQELKERRMLFESFHQSKKTDVQVSSKGRKLFSSSFTAKNADTPLVQSLERTRSLDFFTNHHLKDSTSNKLGMHKNIWQPKCFTCKWLKM</sequence>
<dbReference type="PANTHER" id="PTHR18839">
    <property type="entry name" value="MITOTIC INTERACTOR AND SUBSTRATE OF PLK1 MISP FAMILY MEMBER"/>
    <property type="match status" value="1"/>
</dbReference>
<reference evidence="2" key="1">
    <citation type="submission" date="2025-08" db="UniProtKB">
        <authorList>
            <consortium name="Ensembl"/>
        </authorList>
    </citation>
    <scope>IDENTIFICATION</scope>
</reference>
<feature type="region of interest" description="Disordered" evidence="1">
    <location>
        <begin position="1"/>
        <end position="29"/>
    </location>
</feature>
<organism evidence="2 3">
    <name type="scientific">Astyanax mexicanus</name>
    <name type="common">Blind cave fish</name>
    <name type="synonym">Astyanax fasciatus mexicanus</name>
    <dbReference type="NCBI Taxonomy" id="7994"/>
    <lineage>
        <taxon>Eukaryota</taxon>
        <taxon>Metazoa</taxon>
        <taxon>Chordata</taxon>
        <taxon>Craniata</taxon>
        <taxon>Vertebrata</taxon>
        <taxon>Euteleostomi</taxon>
        <taxon>Actinopterygii</taxon>
        <taxon>Neopterygii</taxon>
        <taxon>Teleostei</taxon>
        <taxon>Ostariophysi</taxon>
        <taxon>Characiformes</taxon>
        <taxon>Characoidei</taxon>
        <taxon>Acestrorhamphidae</taxon>
        <taxon>Acestrorhamphinae</taxon>
        <taxon>Astyanax</taxon>
    </lineage>
</organism>
<proteinExistence type="predicted"/>
<evidence type="ECO:0000313" key="2">
    <source>
        <dbReference type="Ensembl" id="ENSAMXP00005014700.1"/>
    </source>
</evidence>
<evidence type="ECO:0000313" key="3">
    <source>
        <dbReference type="Proteomes" id="UP000694621"/>
    </source>
</evidence>
<dbReference type="AlphaFoldDB" id="A0A8B9HT62"/>
<dbReference type="PANTHER" id="PTHR18839:SF0">
    <property type="entry name" value="MITOTIC INTERACTOR AND SUBSTRATE OF PLK1 ISOFORM X1-RELATED"/>
    <property type="match status" value="1"/>
</dbReference>
<name>A0A8B9HT62_ASTMX</name>
<accession>A0A8B9HT62</accession>
<protein>
    <submittedName>
        <fullName evidence="2">Uncharacterized protein</fullName>
    </submittedName>
</protein>
<feature type="compositionally biased region" description="Basic and acidic residues" evidence="1">
    <location>
        <begin position="10"/>
        <end position="29"/>
    </location>
</feature>
<dbReference type="InterPro" id="IPR042779">
    <property type="entry name" value="MISP/MISP3-like"/>
</dbReference>
<dbReference type="Ensembl" id="ENSAMXT00005016279.1">
    <property type="protein sequence ID" value="ENSAMXP00005014700.1"/>
    <property type="gene ID" value="ENSAMXG00005007822.1"/>
</dbReference>